<name>A0ABQ6CL41_9HYPH</name>
<proteinExistence type="predicted"/>
<dbReference type="RefSeq" id="WP_431310723.1">
    <property type="nucleotide sequence ID" value="NZ_BSPC01000039.1"/>
</dbReference>
<organism evidence="1 2">
    <name type="scientific">Labrys miyagiensis</name>
    <dbReference type="NCBI Taxonomy" id="346912"/>
    <lineage>
        <taxon>Bacteria</taxon>
        <taxon>Pseudomonadati</taxon>
        <taxon>Pseudomonadota</taxon>
        <taxon>Alphaproteobacteria</taxon>
        <taxon>Hyphomicrobiales</taxon>
        <taxon>Xanthobacteraceae</taxon>
        <taxon>Labrys</taxon>
    </lineage>
</organism>
<gene>
    <name evidence="1" type="ORF">GCM10007874_40300</name>
</gene>
<evidence type="ECO:0008006" key="3">
    <source>
        <dbReference type="Google" id="ProtNLM"/>
    </source>
</evidence>
<reference evidence="2" key="1">
    <citation type="journal article" date="2019" name="Int. J. Syst. Evol. Microbiol.">
        <title>The Global Catalogue of Microorganisms (GCM) 10K type strain sequencing project: providing services to taxonomists for standard genome sequencing and annotation.</title>
        <authorList>
            <consortium name="The Broad Institute Genomics Platform"/>
            <consortium name="The Broad Institute Genome Sequencing Center for Infectious Disease"/>
            <person name="Wu L."/>
            <person name="Ma J."/>
        </authorList>
    </citation>
    <scope>NUCLEOTIDE SEQUENCE [LARGE SCALE GENOMIC DNA]</scope>
    <source>
        <strain evidence="2">NBRC 101365</strain>
    </source>
</reference>
<dbReference type="Proteomes" id="UP001156882">
    <property type="component" value="Unassembled WGS sequence"/>
</dbReference>
<accession>A0ABQ6CL41</accession>
<comment type="caution">
    <text evidence="1">The sequence shown here is derived from an EMBL/GenBank/DDBJ whole genome shotgun (WGS) entry which is preliminary data.</text>
</comment>
<keyword evidence="2" id="KW-1185">Reference proteome</keyword>
<protein>
    <recommendedName>
        <fullName evidence="3">Transposase</fullName>
    </recommendedName>
</protein>
<evidence type="ECO:0000313" key="1">
    <source>
        <dbReference type="EMBL" id="GLS21013.1"/>
    </source>
</evidence>
<evidence type="ECO:0000313" key="2">
    <source>
        <dbReference type="Proteomes" id="UP001156882"/>
    </source>
</evidence>
<dbReference type="EMBL" id="BSPC01000039">
    <property type="protein sequence ID" value="GLS21013.1"/>
    <property type="molecule type" value="Genomic_DNA"/>
</dbReference>
<sequence length="134" mass="15081">MQTFIVTLRRDRVEAPCIRDDPINGESYRTYVEAELVPTPMPGVVVMYNLRSHKSKAVSKNISAKQRRRAPASFFRQETGPNLLLCIPSLLHRLYHVTPLKAASTDCLQAIAASFQPWPFLMRGAADPDAQNRS</sequence>